<proteinExistence type="predicted"/>
<evidence type="ECO:0000313" key="1">
    <source>
        <dbReference type="EMBL" id="DBA52278.1"/>
    </source>
</evidence>
<organism evidence="1">
    <name type="scientific">Nitrosopumilaceae spindle-shaped virus</name>
    <dbReference type="NCBI Taxonomy" id="3065433"/>
    <lineage>
        <taxon>Viruses</taxon>
    </lineage>
</organism>
<name>A0AAT9JGV8_9VIRU</name>
<sequence length="68" mass="8069">MKTYEQIVNQREHEIKTINDFNEVICKINNSRQISSLSHAREIHESRAELLDWVLDEGDFKPTKEKVN</sequence>
<reference evidence="1" key="1">
    <citation type="journal article" date="2024" name="Environ. Microbiol. Rep.">
        <title>Hiding in plain sight: The discovery of complete genomes of 11 hypothetical spindle-shaped viruses that putatively infect mesophilic ammonia-oxidizing archaea.</title>
        <authorList>
            <person name="Ni Y."/>
            <person name="Xu T."/>
            <person name="Yan S."/>
            <person name="Chen L."/>
            <person name="Wang Y."/>
        </authorList>
    </citation>
    <scope>NUCLEOTIDE SEQUENCE</scope>
    <source>
        <strain evidence="1">NYM1</strain>
    </source>
</reference>
<dbReference type="EMBL" id="BK067792">
    <property type="protein sequence ID" value="DBA52278.1"/>
    <property type="molecule type" value="Genomic_DNA"/>
</dbReference>
<accession>A0AAT9JGV8</accession>
<protein>
    <submittedName>
        <fullName evidence="1">ORF71</fullName>
    </submittedName>
</protein>
<reference evidence="1" key="2">
    <citation type="submission" date="2024-03" db="EMBL/GenBank/DDBJ databases">
        <authorList>
            <person name="Ni Y."/>
            <person name="Xu T."/>
            <person name="Yan S."/>
            <person name="Chen L."/>
            <person name="Wang Y."/>
        </authorList>
    </citation>
    <scope>NUCLEOTIDE SEQUENCE</scope>
    <source>
        <strain evidence="1">NYM1</strain>
    </source>
</reference>